<sequence length="184" mass="20361">MKKLILGVSLLIVVAVLGISETRPVFAEPVFAVREGEPAPDFTLPDQEGKPVTLSALRGKWVVLYFYPKDDTPGCTKEACSFRDNIVAIQHLNATVLGVSVDSVASHKKFSDKHNLNFQILADDQFKVTRQYGTLTRFMGMSIARRSTVLIDPKGTIRKLFPSVEPEDHAREIHQVLKTLQAGG</sequence>
<dbReference type="EMBL" id="VTOW01000001">
    <property type="protein sequence ID" value="NKE69290.1"/>
    <property type="molecule type" value="Genomic_DNA"/>
</dbReference>
<comment type="catalytic activity">
    <reaction evidence="12">
        <text>a hydroperoxide + [thioredoxin]-dithiol = an alcohol + [thioredoxin]-disulfide + H2O</text>
        <dbReference type="Rhea" id="RHEA:62620"/>
        <dbReference type="Rhea" id="RHEA-COMP:10698"/>
        <dbReference type="Rhea" id="RHEA-COMP:10700"/>
        <dbReference type="ChEBI" id="CHEBI:15377"/>
        <dbReference type="ChEBI" id="CHEBI:29950"/>
        <dbReference type="ChEBI" id="CHEBI:30879"/>
        <dbReference type="ChEBI" id="CHEBI:35924"/>
        <dbReference type="ChEBI" id="CHEBI:50058"/>
        <dbReference type="EC" id="1.11.1.24"/>
    </reaction>
</comment>
<keyword evidence="8" id="KW-0676">Redox-active center</keyword>
<comment type="similarity">
    <text evidence="10">Belongs to the peroxiredoxin family. BCP/PrxQ subfamily.</text>
</comment>
<dbReference type="GO" id="GO:0008379">
    <property type="term" value="F:thioredoxin peroxidase activity"/>
    <property type="evidence" value="ECO:0007669"/>
    <property type="project" value="TreeGrafter"/>
</dbReference>
<evidence type="ECO:0000256" key="9">
    <source>
        <dbReference type="ARBA" id="ARBA00032824"/>
    </source>
</evidence>
<keyword evidence="5" id="KW-0049">Antioxidant</keyword>
<evidence type="ECO:0000256" key="4">
    <source>
        <dbReference type="ARBA" id="ARBA00022559"/>
    </source>
</evidence>
<accession>A0A7X6DL93</accession>
<dbReference type="FunFam" id="3.40.30.10:FF:000007">
    <property type="entry name" value="Thioredoxin-dependent thiol peroxidase"/>
    <property type="match status" value="1"/>
</dbReference>
<feature type="active site" description="Cysteine sulfenic acid (-SOH) intermediate; for peroxidase activity" evidence="13">
    <location>
        <position position="75"/>
    </location>
</feature>
<dbReference type="Proteomes" id="UP000534783">
    <property type="component" value="Unassembled WGS sequence"/>
</dbReference>
<comment type="function">
    <text evidence="1">Thiol-specific peroxidase that catalyzes the reduction of hydrogen peroxide and organic hydroperoxides to water and alcohols, respectively. Plays a role in cell protection against oxidative stress by detoxifying peroxides and as sensor of hydrogen peroxide-mediated signaling events.</text>
</comment>
<dbReference type="InterPro" id="IPR024706">
    <property type="entry name" value="Peroxiredoxin_AhpC-typ"/>
</dbReference>
<evidence type="ECO:0000256" key="6">
    <source>
        <dbReference type="ARBA" id="ARBA00023002"/>
    </source>
</evidence>
<dbReference type="InterPro" id="IPR013766">
    <property type="entry name" value="Thioredoxin_domain"/>
</dbReference>
<evidence type="ECO:0000256" key="2">
    <source>
        <dbReference type="ARBA" id="ARBA00011245"/>
    </source>
</evidence>
<dbReference type="PIRSF" id="PIRSF000239">
    <property type="entry name" value="AHPC"/>
    <property type="match status" value="1"/>
</dbReference>
<proteinExistence type="inferred from homology"/>
<evidence type="ECO:0000256" key="13">
    <source>
        <dbReference type="PIRSR" id="PIRSR000239-1"/>
    </source>
</evidence>
<evidence type="ECO:0000256" key="10">
    <source>
        <dbReference type="ARBA" id="ARBA00038489"/>
    </source>
</evidence>
<keyword evidence="7" id="KW-1015">Disulfide bond</keyword>
<evidence type="ECO:0000256" key="3">
    <source>
        <dbReference type="ARBA" id="ARBA00013017"/>
    </source>
</evidence>
<evidence type="ECO:0000259" key="14">
    <source>
        <dbReference type="PROSITE" id="PS51352"/>
    </source>
</evidence>
<dbReference type="PANTHER" id="PTHR42801:SF4">
    <property type="entry name" value="AHPC_TSA FAMILY PROTEIN"/>
    <property type="match status" value="1"/>
</dbReference>
<dbReference type="GO" id="GO:0045454">
    <property type="term" value="P:cell redox homeostasis"/>
    <property type="evidence" value="ECO:0007669"/>
    <property type="project" value="TreeGrafter"/>
</dbReference>
<dbReference type="Gene3D" id="3.40.30.10">
    <property type="entry name" value="Glutaredoxin"/>
    <property type="match status" value="1"/>
</dbReference>
<name>A0A7X6DL93_9BACT</name>
<dbReference type="Pfam" id="PF00578">
    <property type="entry name" value="AhpC-TSA"/>
    <property type="match status" value="1"/>
</dbReference>
<dbReference type="AlphaFoldDB" id="A0A7X6DL93"/>
<dbReference type="RefSeq" id="WP_168057604.1">
    <property type="nucleotide sequence ID" value="NZ_VTOW01000001.1"/>
</dbReference>
<evidence type="ECO:0000256" key="5">
    <source>
        <dbReference type="ARBA" id="ARBA00022862"/>
    </source>
</evidence>
<evidence type="ECO:0000313" key="16">
    <source>
        <dbReference type="Proteomes" id="UP000534783"/>
    </source>
</evidence>
<keyword evidence="16" id="KW-1185">Reference proteome</keyword>
<evidence type="ECO:0000256" key="12">
    <source>
        <dbReference type="ARBA" id="ARBA00049091"/>
    </source>
</evidence>
<evidence type="ECO:0000256" key="8">
    <source>
        <dbReference type="ARBA" id="ARBA00023284"/>
    </source>
</evidence>
<dbReference type="GO" id="GO:0034599">
    <property type="term" value="P:cellular response to oxidative stress"/>
    <property type="evidence" value="ECO:0007669"/>
    <property type="project" value="TreeGrafter"/>
</dbReference>
<dbReference type="CDD" id="cd03017">
    <property type="entry name" value="PRX_BCP"/>
    <property type="match status" value="1"/>
</dbReference>
<dbReference type="InterPro" id="IPR000866">
    <property type="entry name" value="AhpC/TSA"/>
</dbReference>
<evidence type="ECO:0000256" key="11">
    <source>
        <dbReference type="ARBA" id="ARBA00042639"/>
    </source>
</evidence>
<comment type="caution">
    <text evidence="15">The sequence shown here is derived from an EMBL/GenBank/DDBJ whole genome shotgun (WGS) entry which is preliminary data.</text>
</comment>
<evidence type="ECO:0000256" key="1">
    <source>
        <dbReference type="ARBA" id="ARBA00003330"/>
    </source>
</evidence>
<protein>
    <recommendedName>
        <fullName evidence="3">thioredoxin-dependent peroxiredoxin</fullName>
        <ecNumber evidence="3">1.11.1.24</ecNumber>
    </recommendedName>
    <alternativeName>
        <fullName evidence="9">Thioredoxin peroxidase</fullName>
    </alternativeName>
    <alternativeName>
        <fullName evidence="11">Thioredoxin-dependent peroxiredoxin Bcp</fullName>
    </alternativeName>
</protein>
<keyword evidence="4" id="KW-0575">Peroxidase</keyword>
<dbReference type="InterPro" id="IPR050924">
    <property type="entry name" value="Peroxiredoxin_BCP/PrxQ"/>
</dbReference>
<comment type="subunit">
    <text evidence="2">Monomer.</text>
</comment>
<reference evidence="15 16" key="1">
    <citation type="journal article" date="2020" name="Nature">
        <title>Bacterial chemolithoautotrophy via manganese oxidation.</title>
        <authorList>
            <person name="Yu H."/>
            <person name="Leadbetter J.R."/>
        </authorList>
    </citation>
    <scope>NUCLEOTIDE SEQUENCE [LARGE SCALE GENOMIC DNA]</scope>
    <source>
        <strain evidence="15 16">Mn-1</strain>
    </source>
</reference>
<organism evidence="15 16">
    <name type="scientific">Candidatus Manganitrophus noduliformans</name>
    <dbReference type="NCBI Taxonomy" id="2606439"/>
    <lineage>
        <taxon>Bacteria</taxon>
        <taxon>Pseudomonadati</taxon>
        <taxon>Nitrospirota</taxon>
        <taxon>Nitrospiria</taxon>
        <taxon>Candidatus Troglogloeales</taxon>
        <taxon>Candidatus Manganitrophaceae</taxon>
        <taxon>Candidatus Manganitrophus</taxon>
    </lineage>
</organism>
<dbReference type="EC" id="1.11.1.24" evidence="3"/>
<gene>
    <name evidence="15" type="ORF">MNODULE_00790</name>
</gene>
<evidence type="ECO:0000256" key="7">
    <source>
        <dbReference type="ARBA" id="ARBA00023157"/>
    </source>
</evidence>
<dbReference type="PROSITE" id="PS51352">
    <property type="entry name" value="THIOREDOXIN_2"/>
    <property type="match status" value="1"/>
</dbReference>
<dbReference type="InterPro" id="IPR036249">
    <property type="entry name" value="Thioredoxin-like_sf"/>
</dbReference>
<dbReference type="GO" id="GO:0005737">
    <property type="term" value="C:cytoplasm"/>
    <property type="evidence" value="ECO:0007669"/>
    <property type="project" value="TreeGrafter"/>
</dbReference>
<evidence type="ECO:0000313" key="15">
    <source>
        <dbReference type="EMBL" id="NKE69290.1"/>
    </source>
</evidence>
<dbReference type="SUPFAM" id="SSF52833">
    <property type="entry name" value="Thioredoxin-like"/>
    <property type="match status" value="1"/>
</dbReference>
<keyword evidence="6" id="KW-0560">Oxidoreductase</keyword>
<dbReference type="PANTHER" id="PTHR42801">
    <property type="entry name" value="THIOREDOXIN-DEPENDENT PEROXIDE REDUCTASE"/>
    <property type="match status" value="1"/>
</dbReference>
<feature type="domain" description="Thioredoxin" evidence="14">
    <location>
        <begin position="33"/>
        <end position="182"/>
    </location>
</feature>